<organism evidence="2">
    <name type="scientific">viral metagenome</name>
    <dbReference type="NCBI Taxonomy" id="1070528"/>
    <lineage>
        <taxon>unclassified sequences</taxon>
        <taxon>metagenomes</taxon>
        <taxon>organismal metagenomes</taxon>
    </lineage>
</organism>
<dbReference type="EMBL" id="MN738884">
    <property type="protein sequence ID" value="QHT29876.1"/>
    <property type="molecule type" value="Genomic_DNA"/>
</dbReference>
<feature type="transmembrane region" description="Helical" evidence="1">
    <location>
        <begin position="12"/>
        <end position="29"/>
    </location>
</feature>
<keyword evidence="1" id="KW-0472">Membrane</keyword>
<keyword evidence="1" id="KW-0812">Transmembrane</keyword>
<protein>
    <submittedName>
        <fullName evidence="2">Uncharacterized protein</fullName>
    </submittedName>
</protein>
<sequence>MDPRLTVNVKEVPLLGMIGWILSILVRIAEIIIDGVLWVVDRAVYFIEGVYGFLINGVQATFPLSLGFVLVFWFMAFMAFSLVMFFVHSVLGMSLIPLTGDGVNYPDRATEVMVKSMQGWMLFLFVMALVCALHV</sequence>
<accession>A0A6C0EL29</accession>
<evidence type="ECO:0000256" key="1">
    <source>
        <dbReference type="SAM" id="Phobius"/>
    </source>
</evidence>
<proteinExistence type="predicted"/>
<evidence type="ECO:0000313" key="2">
    <source>
        <dbReference type="EMBL" id="QHT29876.1"/>
    </source>
</evidence>
<feature type="transmembrane region" description="Helical" evidence="1">
    <location>
        <begin position="116"/>
        <end position="133"/>
    </location>
</feature>
<name>A0A6C0EL29_9ZZZZ</name>
<dbReference type="AlphaFoldDB" id="A0A6C0EL29"/>
<reference evidence="2" key="1">
    <citation type="journal article" date="2020" name="Nature">
        <title>Giant virus diversity and host interactions through global metagenomics.</title>
        <authorList>
            <person name="Schulz F."/>
            <person name="Roux S."/>
            <person name="Paez-Espino D."/>
            <person name="Jungbluth S."/>
            <person name="Walsh D.A."/>
            <person name="Denef V.J."/>
            <person name="McMahon K.D."/>
            <person name="Konstantinidis K.T."/>
            <person name="Eloe-Fadrosh E.A."/>
            <person name="Kyrpides N.C."/>
            <person name="Woyke T."/>
        </authorList>
    </citation>
    <scope>NUCLEOTIDE SEQUENCE</scope>
    <source>
        <strain evidence="2">GVMAG-M-3300009068-24</strain>
    </source>
</reference>
<feature type="transmembrane region" description="Helical" evidence="1">
    <location>
        <begin position="66"/>
        <end position="96"/>
    </location>
</feature>
<keyword evidence="1" id="KW-1133">Transmembrane helix</keyword>